<name>A0ABT1RGG0_9HYPH</name>
<keyword evidence="2" id="KW-1185">Reference proteome</keyword>
<organism evidence="1 2">
    <name type="scientific">Shinella lacus</name>
    <dbReference type="NCBI Taxonomy" id="2654216"/>
    <lineage>
        <taxon>Bacteria</taxon>
        <taxon>Pseudomonadati</taxon>
        <taxon>Pseudomonadota</taxon>
        <taxon>Alphaproteobacteria</taxon>
        <taxon>Hyphomicrobiales</taxon>
        <taxon>Rhizobiaceae</taxon>
        <taxon>Shinella</taxon>
    </lineage>
</organism>
<accession>A0ABT1RGG0</accession>
<evidence type="ECO:0000313" key="2">
    <source>
        <dbReference type="Proteomes" id="UP000996601"/>
    </source>
</evidence>
<protein>
    <submittedName>
        <fullName evidence="1">Uncharacterized protein</fullName>
    </submittedName>
</protein>
<reference evidence="1" key="1">
    <citation type="submission" date="2021-07" db="EMBL/GenBank/DDBJ databases">
        <title>Shinella sp. nov., a novel member of the genus Shinella from water.</title>
        <authorList>
            <person name="Deng Y."/>
        </authorList>
    </citation>
    <scope>NUCLEOTIDE SEQUENCE</scope>
    <source>
        <strain evidence="1">CPCC 100929</strain>
    </source>
</reference>
<proteinExistence type="predicted"/>
<comment type="caution">
    <text evidence="1">The sequence shown here is derived from an EMBL/GenBank/DDBJ whole genome shotgun (WGS) entry which is preliminary data.</text>
</comment>
<dbReference type="Proteomes" id="UP000996601">
    <property type="component" value="Unassembled WGS sequence"/>
</dbReference>
<gene>
    <name evidence="1" type="ORF">GB927_029920</name>
</gene>
<dbReference type="EMBL" id="WHSB02000018">
    <property type="protein sequence ID" value="MCQ4634288.1"/>
    <property type="molecule type" value="Genomic_DNA"/>
</dbReference>
<evidence type="ECO:0000313" key="1">
    <source>
        <dbReference type="EMBL" id="MCQ4634288.1"/>
    </source>
</evidence>
<sequence length="216" mass="23802">MRTRVKSQRASLLGLLRTGELGPLKLGLSMMAVSNLLGPPTWWMEGGSDDAHVPLLWGYGRYLEVLFNPAQPYEVISIKLTALPPSGASYFRGGKIAVSADGFAEGMRLSDFLRKPIWQSSEHISIGVCEPVSSYPVIDICTTKVRLVWCMSTVGEDAFEKQVEAGMSDAVLTRSRDVLSDGFFGIRSTARPREDRFPSDGFADFSRDEYLARVGD</sequence>